<accession>A0A450RYC5</accession>
<keyword evidence="4" id="KW-0949">S-adenosyl-L-methionine</keyword>
<keyword evidence="3" id="KW-0808">Transferase</keyword>
<dbReference type="InterPro" id="IPR003333">
    <property type="entry name" value="CMAS"/>
</dbReference>
<dbReference type="GO" id="GO:0032259">
    <property type="term" value="P:methylation"/>
    <property type="evidence" value="ECO:0007669"/>
    <property type="project" value="UniProtKB-KW"/>
</dbReference>
<dbReference type="InterPro" id="IPR029063">
    <property type="entry name" value="SAM-dependent_MTases_sf"/>
</dbReference>
<sequence length="442" mass="50167">MQAVRPTEYIPCPKGGERNAIFAVLKALFGESPIALDFLDGDVRPVSYLEPIVWVAPPRLKSIFWILLDPSMNLPNAYVNGYWFVSSGELHDLILLLSMRRGRRRTNVGLIGVFPRYIRHIKKQRIDTSKTRETKNHYNIDHEIYSLILGPTMTYSCAFFDNGAETLEEAQAQKIATTIERLKIPESETSVLDIGCGWGTLTRELAKNQALKVEGISISEAQITYCQAHSLVEAHRSSTHASYRLVDYASLAAEDRKKYDRIVSVGMLEHVGKAELPKFFESIKKLLSMDGRAVIHSIVRPDTGTTNRWIDENIFAGGYIPRGSEVLKAIEKSKLEIDGVYYHTGENYQRTLGCWLNNLRQNSSKIIALHEEKISDKTSSAPEKQRKSVARQGYRVWEFYLAALQNIFHPLGARFSVVQYCLQRQPKTAPGETVRLGYRPRM</sequence>
<comment type="similarity">
    <text evidence="1">Belongs to the CFA/CMAS family.</text>
</comment>
<proteinExistence type="inferred from homology"/>
<organism evidence="6">
    <name type="scientific">Candidatus Kentrum sp. DK</name>
    <dbReference type="NCBI Taxonomy" id="2126562"/>
    <lineage>
        <taxon>Bacteria</taxon>
        <taxon>Pseudomonadati</taxon>
        <taxon>Pseudomonadota</taxon>
        <taxon>Gammaproteobacteria</taxon>
        <taxon>Candidatus Kentrum</taxon>
    </lineage>
</organism>
<evidence type="ECO:0000256" key="4">
    <source>
        <dbReference type="ARBA" id="ARBA00022691"/>
    </source>
</evidence>
<dbReference type="Gene3D" id="3.40.50.150">
    <property type="entry name" value="Vaccinia Virus protein VP39"/>
    <property type="match status" value="1"/>
</dbReference>
<dbReference type="AlphaFoldDB" id="A0A450RYC5"/>
<dbReference type="SUPFAM" id="SSF53335">
    <property type="entry name" value="S-adenosyl-L-methionine-dependent methyltransferases"/>
    <property type="match status" value="1"/>
</dbReference>
<evidence type="ECO:0000256" key="2">
    <source>
        <dbReference type="ARBA" id="ARBA00022603"/>
    </source>
</evidence>
<evidence type="ECO:0000313" key="6">
    <source>
        <dbReference type="EMBL" id="VFJ44144.1"/>
    </source>
</evidence>
<dbReference type="PIRSF" id="PIRSF003085">
    <property type="entry name" value="CMAS"/>
    <property type="match status" value="1"/>
</dbReference>
<dbReference type="PANTHER" id="PTHR43667">
    <property type="entry name" value="CYCLOPROPANE-FATTY-ACYL-PHOSPHOLIPID SYNTHASE"/>
    <property type="match status" value="1"/>
</dbReference>
<dbReference type="InterPro" id="IPR050723">
    <property type="entry name" value="CFA/CMAS"/>
</dbReference>
<reference evidence="6" key="1">
    <citation type="submission" date="2019-02" db="EMBL/GenBank/DDBJ databases">
        <authorList>
            <person name="Gruber-Vodicka R. H."/>
            <person name="Seah K. B. B."/>
        </authorList>
    </citation>
    <scope>NUCLEOTIDE SEQUENCE</scope>
    <source>
        <strain evidence="6">BECK_DK161</strain>
    </source>
</reference>
<protein>
    <submittedName>
        <fullName evidence="6">Cyclopropane-fatty-acyl-phospholipid synthase</fullName>
    </submittedName>
</protein>
<dbReference type="GO" id="GO:0008610">
    <property type="term" value="P:lipid biosynthetic process"/>
    <property type="evidence" value="ECO:0007669"/>
    <property type="project" value="InterPro"/>
</dbReference>
<dbReference type="PANTHER" id="PTHR43667:SF2">
    <property type="entry name" value="FATTY ACID C-METHYL TRANSFERASE"/>
    <property type="match status" value="1"/>
</dbReference>
<evidence type="ECO:0000256" key="3">
    <source>
        <dbReference type="ARBA" id="ARBA00022679"/>
    </source>
</evidence>
<evidence type="ECO:0000256" key="5">
    <source>
        <dbReference type="ARBA" id="ARBA00023098"/>
    </source>
</evidence>
<name>A0A450RYC5_9GAMM</name>
<evidence type="ECO:0000256" key="1">
    <source>
        <dbReference type="ARBA" id="ARBA00010815"/>
    </source>
</evidence>
<dbReference type="Pfam" id="PF02353">
    <property type="entry name" value="CMAS"/>
    <property type="match status" value="1"/>
</dbReference>
<dbReference type="CDD" id="cd02440">
    <property type="entry name" value="AdoMet_MTases"/>
    <property type="match status" value="1"/>
</dbReference>
<keyword evidence="5" id="KW-0443">Lipid metabolism</keyword>
<gene>
    <name evidence="6" type="ORF">BECKDK2373C_GA0170839_100770</name>
</gene>
<dbReference type="EMBL" id="CAADEY010000007">
    <property type="protein sequence ID" value="VFJ44144.1"/>
    <property type="molecule type" value="Genomic_DNA"/>
</dbReference>
<dbReference type="GO" id="GO:0008168">
    <property type="term" value="F:methyltransferase activity"/>
    <property type="evidence" value="ECO:0007669"/>
    <property type="project" value="UniProtKB-KW"/>
</dbReference>
<keyword evidence="2" id="KW-0489">Methyltransferase</keyword>